<dbReference type="Gene3D" id="3.90.950.10">
    <property type="match status" value="1"/>
</dbReference>
<keyword evidence="5" id="KW-1185">Reference proteome</keyword>
<dbReference type="Proteomes" id="UP000191200">
    <property type="component" value="Chromosome"/>
</dbReference>
<dbReference type="PANTHER" id="PTHR43213">
    <property type="entry name" value="BIFUNCTIONAL DTTP/UTP PYROPHOSPHATASE/METHYLTRANSFERASE PROTEIN-RELATED"/>
    <property type="match status" value="1"/>
</dbReference>
<name>A0A1J0A7L1_9ENTE</name>
<accession>A0A1J0A7L1</accession>
<protein>
    <recommendedName>
        <fullName evidence="3">dTTP/UTP pyrophosphatase</fullName>
        <shortName evidence="3">dTTPase/UTPase</shortName>
        <ecNumber evidence="3">3.6.1.9</ecNumber>
    </recommendedName>
    <alternativeName>
        <fullName evidence="3">Nucleoside triphosphate pyrophosphatase</fullName>
    </alternativeName>
    <alternativeName>
        <fullName evidence="3">Nucleotide pyrophosphatase</fullName>
        <shortName evidence="3">Nucleotide PPase</shortName>
    </alternativeName>
</protein>
<comment type="function">
    <text evidence="3">Nucleoside triphosphate pyrophosphatase that hydrolyzes dTTP and UTP. May have a dual role in cell division arrest and in preventing the incorporation of modified nucleotides into cellular nucleic acids.</text>
</comment>
<comment type="cofactor">
    <cofactor evidence="1 3">
        <name>a divalent metal cation</name>
        <dbReference type="ChEBI" id="CHEBI:60240"/>
    </cofactor>
</comment>
<proteinExistence type="inferred from homology"/>
<dbReference type="InterPro" id="IPR029001">
    <property type="entry name" value="ITPase-like_fam"/>
</dbReference>
<dbReference type="GO" id="GO:0009117">
    <property type="term" value="P:nucleotide metabolic process"/>
    <property type="evidence" value="ECO:0007669"/>
    <property type="project" value="UniProtKB-KW"/>
</dbReference>
<feature type="site" description="Important for substrate specificity" evidence="3">
    <location>
        <position position="9"/>
    </location>
</feature>
<evidence type="ECO:0000256" key="2">
    <source>
        <dbReference type="ARBA" id="ARBA00022801"/>
    </source>
</evidence>
<keyword evidence="2 3" id="KW-0378">Hydrolase</keyword>
<dbReference type="CDD" id="cd00555">
    <property type="entry name" value="Maf"/>
    <property type="match status" value="1"/>
</dbReference>
<comment type="catalytic activity">
    <reaction evidence="3">
        <text>UTP + H2O = UMP + diphosphate + H(+)</text>
        <dbReference type="Rhea" id="RHEA:29395"/>
        <dbReference type="ChEBI" id="CHEBI:15377"/>
        <dbReference type="ChEBI" id="CHEBI:15378"/>
        <dbReference type="ChEBI" id="CHEBI:33019"/>
        <dbReference type="ChEBI" id="CHEBI:46398"/>
        <dbReference type="ChEBI" id="CHEBI:57865"/>
        <dbReference type="EC" id="3.6.1.9"/>
    </reaction>
</comment>
<comment type="similarity">
    <text evidence="3">Belongs to the Maf family. YhdE subfamily.</text>
</comment>
<gene>
    <name evidence="4" type="ORF">BHY08_08945</name>
</gene>
<dbReference type="InterPro" id="IPR003697">
    <property type="entry name" value="Maf-like"/>
</dbReference>
<keyword evidence="3" id="KW-0963">Cytoplasm</keyword>
<dbReference type="GO" id="GO:0036221">
    <property type="term" value="F:UTP diphosphatase activity"/>
    <property type="evidence" value="ECO:0007669"/>
    <property type="project" value="RHEA"/>
</dbReference>
<dbReference type="Pfam" id="PF02545">
    <property type="entry name" value="Maf"/>
    <property type="match status" value="1"/>
</dbReference>
<dbReference type="AlphaFoldDB" id="A0A1J0A7L1"/>
<dbReference type="GO" id="GO:0005737">
    <property type="term" value="C:cytoplasm"/>
    <property type="evidence" value="ECO:0007669"/>
    <property type="project" value="UniProtKB-SubCell"/>
</dbReference>
<feature type="site" description="Important for substrate specificity" evidence="3">
    <location>
        <position position="149"/>
    </location>
</feature>
<comment type="catalytic activity">
    <reaction evidence="3">
        <text>dTTP + H2O = dTMP + diphosphate + H(+)</text>
        <dbReference type="Rhea" id="RHEA:28534"/>
        <dbReference type="ChEBI" id="CHEBI:15377"/>
        <dbReference type="ChEBI" id="CHEBI:15378"/>
        <dbReference type="ChEBI" id="CHEBI:33019"/>
        <dbReference type="ChEBI" id="CHEBI:37568"/>
        <dbReference type="ChEBI" id="CHEBI:63528"/>
        <dbReference type="EC" id="3.6.1.9"/>
    </reaction>
</comment>
<organism evidence="4 5">
    <name type="scientific">Vagococcus teuberi</name>
    <dbReference type="NCBI Taxonomy" id="519472"/>
    <lineage>
        <taxon>Bacteria</taxon>
        <taxon>Bacillati</taxon>
        <taxon>Bacillota</taxon>
        <taxon>Bacilli</taxon>
        <taxon>Lactobacillales</taxon>
        <taxon>Enterococcaceae</taxon>
        <taxon>Vagococcus</taxon>
    </lineage>
</organism>
<evidence type="ECO:0000313" key="4">
    <source>
        <dbReference type="EMBL" id="APB31926.1"/>
    </source>
</evidence>
<evidence type="ECO:0000256" key="1">
    <source>
        <dbReference type="ARBA" id="ARBA00001968"/>
    </source>
</evidence>
<dbReference type="HAMAP" id="MF_00528">
    <property type="entry name" value="Maf"/>
    <property type="match status" value="1"/>
</dbReference>
<reference evidence="4 5" key="1">
    <citation type="submission" date="2016-09" db="EMBL/GenBank/DDBJ databases">
        <title>Vagococcus teuberi sp. nov., isolated from the Malian artisanal sour milk fene.</title>
        <authorList>
            <person name="Wullschleger S."/>
            <person name="Seifert C."/>
            <person name="Baumgartner S."/>
            <person name="Lacroix C."/>
            <person name="Bonfoh B."/>
            <person name="Stevens M.J."/>
            <person name="Meile L."/>
        </authorList>
    </citation>
    <scope>NUCLEOTIDE SEQUENCE [LARGE SCALE GENOMIC DNA]</scope>
    <source>
        <strain evidence="4 5">DSM 21459</strain>
    </source>
</reference>
<evidence type="ECO:0000256" key="3">
    <source>
        <dbReference type="HAMAP-Rule" id="MF_00528"/>
    </source>
</evidence>
<dbReference type="PIRSF" id="PIRSF006305">
    <property type="entry name" value="Maf"/>
    <property type="match status" value="1"/>
</dbReference>
<dbReference type="KEGG" id="vte:BHY08_08945"/>
<feature type="site" description="Important for substrate specificity" evidence="3">
    <location>
        <position position="67"/>
    </location>
</feature>
<feature type="active site" description="Proton acceptor" evidence="3">
    <location>
        <position position="66"/>
    </location>
</feature>
<sequence>MILASASPRRKELLSFVTSHFTISPADIDETVSVDESPKDYVSRMAREKAKEIVKLYPNETVIGCDTTVVLDNNIMGKPIDEKDAYNMLEKLSGTTHKVMTAVCVITPEKIYEHIEVVDVLFYDLDEQDITGYIKTGEPMDKAGAYGIQGKASVFVKEIKGDYFSIVGLPVGYLNQLFKELGR</sequence>
<dbReference type="GO" id="GO:0036218">
    <property type="term" value="F:dTTP diphosphatase activity"/>
    <property type="evidence" value="ECO:0007669"/>
    <property type="project" value="RHEA"/>
</dbReference>
<dbReference type="SUPFAM" id="SSF52972">
    <property type="entry name" value="ITPase-like"/>
    <property type="match status" value="1"/>
</dbReference>
<dbReference type="EC" id="3.6.1.9" evidence="3"/>
<evidence type="ECO:0000313" key="5">
    <source>
        <dbReference type="Proteomes" id="UP000191200"/>
    </source>
</evidence>
<dbReference type="STRING" id="519472.BHY08_08945"/>
<keyword evidence="3" id="KW-0546">Nucleotide metabolism</keyword>
<dbReference type="EMBL" id="CP017267">
    <property type="protein sequence ID" value="APB31926.1"/>
    <property type="molecule type" value="Genomic_DNA"/>
</dbReference>
<dbReference type="RefSeq" id="WP_071457531.1">
    <property type="nucleotide sequence ID" value="NZ_CP017267.1"/>
</dbReference>
<dbReference type="NCBIfam" id="TIGR00172">
    <property type="entry name" value="maf"/>
    <property type="match status" value="1"/>
</dbReference>
<dbReference type="PANTHER" id="PTHR43213:SF5">
    <property type="entry name" value="BIFUNCTIONAL DTTP_UTP PYROPHOSPHATASE_METHYLTRANSFERASE PROTEIN-RELATED"/>
    <property type="match status" value="1"/>
</dbReference>
<comment type="caution">
    <text evidence="3">Lacks conserved residue(s) required for the propagation of feature annotation.</text>
</comment>
<comment type="subcellular location">
    <subcellularLocation>
        <location evidence="3">Cytoplasm</location>
    </subcellularLocation>
</comment>